<name>A0AAV4VFT8_CAEEX</name>
<dbReference type="GO" id="GO:0016318">
    <property type="term" value="P:ommatidial rotation"/>
    <property type="evidence" value="ECO:0007669"/>
    <property type="project" value="UniProtKB-ARBA"/>
</dbReference>
<dbReference type="PROSITE" id="PS50026">
    <property type="entry name" value="EGF_3"/>
    <property type="match status" value="4"/>
</dbReference>
<dbReference type="FunFam" id="2.10.25.10:FF:000327">
    <property type="entry name" value="neurogenic locus notch homolog protein 4"/>
    <property type="match status" value="1"/>
</dbReference>
<dbReference type="SUPFAM" id="SSF57196">
    <property type="entry name" value="EGF/Laminin"/>
    <property type="match status" value="1"/>
</dbReference>
<dbReference type="Gene3D" id="2.10.25.10">
    <property type="entry name" value="Laminin"/>
    <property type="match status" value="4"/>
</dbReference>
<dbReference type="EMBL" id="BPLR01014367">
    <property type="protein sequence ID" value="GIY68355.1"/>
    <property type="molecule type" value="Genomic_DNA"/>
</dbReference>
<keyword evidence="9" id="KW-1185">Reference proteome</keyword>
<dbReference type="SUPFAM" id="SSF57184">
    <property type="entry name" value="Growth factor receptor domain"/>
    <property type="match status" value="1"/>
</dbReference>
<keyword evidence="3" id="KW-0677">Repeat</keyword>
<dbReference type="PRINTS" id="PR00010">
    <property type="entry name" value="EGFBLOOD"/>
</dbReference>
<dbReference type="InterPro" id="IPR051022">
    <property type="entry name" value="Notch_Cell-Fate_Det"/>
</dbReference>
<dbReference type="SMART" id="SM00181">
    <property type="entry name" value="EGF"/>
    <property type="match status" value="4"/>
</dbReference>
<feature type="domain" description="EGF-like" evidence="7">
    <location>
        <begin position="140"/>
        <end position="175"/>
    </location>
</feature>
<dbReference type="InterPro" id="IPR000152">
    <property type="entry name" value="EGF-type_Asp/Asn_hydroxyl_site"/>
</dbReference>
<dbReference type="PROSITE" id="PS00010">
    <property type="entry name" value="ASX_HYDROXYL"/>
    <property type="match status" value="2"/>
</dbReference>
<dbReference type="InterPro" id="IPR013032">
    <property type="entry name" value="EGF-like_CS"/>
</dbReference>
<dbReference type="Proteomes" id="UP001054945">
    <property type="component" value="Unassembled WGS sequence"/>
</dbReference>
<keyword evidence="5" id="KW-0325">Glycoprotein</keyword>
<sequence length="401" mass="44721">MLTGHDYLQKHLNKIDVTTSAPCPLCGDDSMNGRTCLTDHTLTTFTCHCCPGLGRFCEERDGCYANPCQHGGFCVDITEGLSGSTYQCLCPHGFRGQACEEEVNLCDRKPCLNNGTCRGNQTTYWCECPPGYSGRHCDANVNECLSSPCVHGVCEDGLSGYKCYCLPGYGGDHCEFEYDECDSSPCINGGACEDLVAGYRCHCGPGYQGRRCQVKVDLCQPNPCPHRLTASTEEIIIVAFVTLDTMDLDAPNNTIPASLTLAKMEEPAGLVWIPSSALADLGTLVILVKETKPNVLQNGLWLYRTTDIFNFLCLHFDDRVIALEYYKHTTRGMDWPTMFTRFDYLRLLSEKHLINQLYCHNPQTTLELEQYISALRETIPAEMFKPVSVNFEHNTPCCCYK</sequence>
<evidence type="ECO:0000256" key="5">
    <source>
        <dbReference type="ARBA" id="ARBA00023180"/>
    </source>
</evidence>
<keyword evidence="2" id="KW-0732">Signal</keyword>
<dbReference type="Pfam" id="PF00008">
    <property type="entry name" value="EGF"/>
    <property type="match status" value="3"/>
</dbReference>
<evidence type="ECO:0000256" key="2">
    <source>
        <dbReference type="ARBA" id="ARBA00022729"/>
    </source>
</evidence>
<gene>
    <name evidence="8" type="primary">SVEP1_8</name>
    <name evidence="8" type="ORF">CEXT_593711</name>
</gene>
<evidence type="ECO:0000259" key="7">
    <source>
        <dbReference type="PROSITE" id="PS50026"/>
    </source>
</evidence>
<feature type="disulfide bond" evidence="6">
    <location>
        <begin position="203"/>
        <end position="212"/>
    </location>
</feature>
<dbReference type="GO" id="GO:0005509">
    <property type="term" value="F:calcium ion binding"/>
    <property type="evidence" value="ECO:0007669"/>
    <property type="project" value="InterPro"/>
</dbReference>
<comment type="caution">
    <text evidence="8">The sequence shown here is derived from an EMBL/GenBank/DDBJ whole genome shotgun (WGS) entry which is preliminary data.</text>
</comment>
<dbReference type="PROSITE" id="PS01187">
    <property type="entry name" value="EGF_CA"/>
    <property type="match status" value="2"/>
</dbReference>
<feature type="domain" description="EGF-like" evidence="7">
    <location>
        <begin position="59"/>
        <end position="100"/>
    </location>
</feature>
<evidence type="ECO:0000256" key="4">
    <source>
        <dbReference type="ARBA" id="ARBA00023157"/>
    </source>
</evidence>
<dbReference type="InterPro" id="IPR001881">
    <property type="entry name" value="EGF-like_Ca-bd_dom"/>
</dbReference>
<reference evidence="8 9" key="1">
    <citation type="submission" date="2021-06" db="EMBL/GenBank/DDBJ databases">
        <title>Caerostris extrusa draft genome.</title>
        <authorList>
            <person name="Kono N."/>
            <person name="Arakawa K."/>
        </authorList>
    </citation>
    <scope>NUCLEOTIDE SEQUENCE [LARGE SCALE GENOMIC DNA]</scope>
</reference>
<dbReference type="GO" id="GO:0050769">
    <property type="term" value="P:positive regulation of neurogenesis"/>
    <property type="evidence" value="ECO:0007669"/>
    <property type="project" value="UniProtKB-ARBA"/>
</dbReference>
<keyword evidence="4 6" id="KW-1015">Disulfide bond</keyword>
<dbReference type="GO" id="GO:0048056">
    <property type="term" value="P:R3/R4 cell differentiation"/>
    <property type="evidence" value="ECO:0007669"/>
    <property type="project" value="UniProtKB-ARBA"/>
</dbReference>
<proteinExistence type="predicted"/>
<dbReference type="PANTHER" id="PTHR24049:SF35">
    <property type="entry name" value="EGF-LIKE DOMAIN-CONTAINING PROTEIN"/>
    <property type="match status" value="1"/>
</dbReference>
<dbReference type="PANTHER" id="PTHR24049">
    <property type="entry name" value="CRUMBS FAMILY MEMBER"/>
    <property type="match status" value="1"/>
</dbReference>
<dbReference type="SMART" id="SM00179">
    <property type="entry name" value="EGF_CA"/>
    <property type="match status" value="4"/>
</dbReference>
<feature type="disulfide bond" evidence="6">
    <location>
        <begin position="144"/>
        <end position="154"/>
    </location>
</feature>
<protein>
    <submittedName>
        <fullName evidence="8">Sushi, von Willebrand factor type A, EGF and pentraxin domain-containing protein 1</fullName>
    </submittedName>
</protein>
<feature type="domain" description="EGF-like" evidence="7">
    <location>
        <begin position="177"/>
        <end position="213"/>
    </location>
</feature>
<feature type="disulfide bond" evidence="6">
    <location>
        <begin position="165"/>
        <end position="174"/>
    </location>
</feature>
<dbReference type="CDD" id="cd00054">
    <property type="entry name" value="EGF_CA"/>
    <property type="match status" value="4"/>
</dbReference>
<evidence type="ECO:0000256" key="1">
    <source>
        <dbReference type="ARBA" id="ARBA00022536"/>
    </source>
</evidence>
<dbReference type="InterPro" id="IPR018097">
    <property type="entry name" value="EGF_Ca-bd_CS"/>
</dbReference>
<dbReference type="FunFam" id="2.10.25.10:FF:000012">
    <property type="entry name" value="Delta-like protein"/>
    <property type="match status" value="1"/>
</dbReference>
<organism evidence="8 9">
    <name type="scientific">Caerostris extrusa</name>
    <name type="common">Bark spider</name>
    <name type="synonym">Caerostris bankana</name>
    <dbReference type="NCBI Taxonomy" id="172846"/>
    <lineage>
        <taxon>Eukaryota</taxon>
        <taxon>Metazoa</taxon>
        <taxon>Ecdysozoa</taxon>
        <taxon>Arthropoda</taxon>
        <taxon>Chelicerata</taxon>
        <taxon>Arachnida</taxon>
        <taxon>Araneae</taxon>
        <taxon>Araneomorphae</taxon>
        <taxon>Entelegynae</taxon>
        <taxon>Araneoidea</taxon>
        <taxon>Araneidae</taxon>
        <taxon>Caerostris</taxon>
    </lineage>
</organism>
<dbReference type="Pfam" id="PF12661">
    <property type="entry name" value="hEGF"/>
    <property type="match status" value="1"/>
</dbReference>
<dbReference type="AlphaFoldDB" id="A0AAV4VFT8"/>
<dbReference type="InterPro" id="IPR009030">
    <property type="entry name" value="Growth_fac_rcpt_cys_sf"/>
</dbReference>
<accession>A0AAV4VFT8</accession>
<evidence type="ECO:0000256" key="3">
    <source>
        <dbReference type="ARBA" id="ARBA00022737"/>
    </source>
</evidence>
<feature type="disulfide bond" evidence="6">
    <location>
        <begin position="128"/>
        <end position="137"/>
    </location>
</feature>
<evidence type="ECO:0000313" key="8">
    <source>
        <dbReference type="EMBL" id="GIY68355.1"/>
    </source>
</evidence>
<dbReference type="FunFam" id="2.10.25.10:FF:000279">
    <property type="entry name" value="Neurogenic locus notch 1"/>
    <property type="match status" value="1"/>
</dbReference>
<evidence type="ECO:0000313" key="9">
    <source>
        <dbReference type="Proteomes" id="UP001054945"/>
    </source>
</evidence>
<feature type="disulfide bond" evidence="6">
    <location>
        <begin position="90"/>
        <end position="99"/>
    </location>
</feature>
<dbReference type="PROSITE" id="PS00022">
    <property type="entry name" value="EGF_1"/>
    <property type="match status" value="4"/>
</dbReference>
<dbReference type="PROSITE" id="PS01186">
    <property type="entry name" value="EGF_2"/>
    <property type="match status" value="4"/>
</dbReference>
<feature type="domain" description="EGF-like" evidence="7">
    <location>
        <begin position="102"/>
        <end position="138"/>
    </location>
</feature>
<keyword evidence="1 6" id="KW-0245">EGF-like domain</keyword>
<comment type="caution">
    <text evidence="6">Lacks conserved residue(s) required for the propagation of feature annotation.</text>
</comment>
<evidence type="ECO:0000256" key="6">
    <source>
        <dbReference type="PROSITE-ProRule" id="PRU00076"/>
    </source>
</evidence>
<dbReference type="InterPro" id="IPR000742">
    <property type="entry name" value="EGF"/>
</dbReference>